<feature type="transmembrane region" description="Helical" evidence="7">
    <location>
        <begin position="26"/>
        <end position="46"/>
    </location>
</feature>
<dbReference type="eggNOG" id="COG3639">
    <property type="taxonomic scope" value="Bacteria"/>
</dbReference>
<protein>
    <submittedName>
        <fullName evidence="9">Phosphonate ABC transporter, inner membrane subunit</fullName>
    </submittedName>
</protein>
<feature type="transmembrane region" description="Helical" evidence="7">
    <location>
        <begin position="84"/>
        <end position="112"/>
    </location>
</feature>
<dbReference type="NCBIfam" id="TIGR01097">
    <property type="entry name" value="PhnE"/>
    <property type="match status" value="2"/>
</dbReference>
<evidence type="ECO:0000256" key="3">
    <source>
        <dbReference type="ARBA" id="ARBA00022475"/>
    </source>
</evidence>
<dbReference type="HOGENOM" id="CLU_029036_1_0_11"/>
<evidence type="ECO:0000256" key="7">
    <source>
        <dbReference type="RuleBase" id="RU363032"/>
    </source>
</evidence>
<dbReference type="OrthoDB" id="9808005at2"/>
<dbReference type="KEGG" id="sna:Snas_4959"/>
<dbReference type="InterPro" id="IPR000515">
    <property type="entry name" value="MetI-like"/>
</dbReference>
<evidence type="ECO:0000256" key="2">
    <source>
        <dbReference type="ARBA" id="ARBA00022448"/>
    </source>
</evidence>
<feature type="transmembrane region" description="Helical" evidence="7">
    <location>
        <begin position="497"/>
        <end position="519"/>
    </location>
</feature>
<comment type="similarity">
    <text evidence="7">Belongs to the binding-protein-dependent transport system permease family.</text>
</comment>
<dbReference type="GO" id="GO:0005886">
    <property type="term" value="C:plasma membrane"/>
    <property type="evidence" value="ECO:0007669"/>
    <property type="project" value="UniProtKB-SubCell"/>
</dbReference>
<keyword evidence="2 7" id="KW-0813">Transport</keyword>
<keyword evidence="6 7" id="KW-0472">Membrane</keyword>
<dbReference type="EMBL" id="CP001778">
    <property type="protein sequence ID" value="ADD44598.1"/>
    <property type="molecule type" value="Genomic_DNA"/>
</dbReference>
<feature type="transmembrane region" description="Helical" evidence="7">
    <location>
        <begin position="387"/>
        <end position="416"/>
    </location>
</feature>
<reference evidence="9 10" key="1">
    <citation type="journal article" date="2009" name="Stand. Genomic Sci.">
        <title>Complete genome sequence of Stackebrandtia nassauensis type strain (LLR-40K-21).</title>
        <authorList>
            <person name="Munk C."/>
            <person name="Lapidus A."/>
            <person name="Copeland A."/>
            <person name="Jando M."/>
            <person name="Mayilraj S."/>
            <person name="Glavina Del Rio T."/>
            <person name="Nolan M."/>
            <person name="Chen F."/>
            <person name="Lucas S."/>
            <person name="Tice H."/>
            <person name="Cheng J.F."/>
            <person name="Han C."/>
            <person name="Detter J.C."/>
            <person name="Bruce D."/>
            <person name="Goodwin L."/>
            <person name="Chain P."/>
            <person name="Pitluck S."/>
            <person name="Goker M."/>
            <person name="Ovchinikova G."/>
            <person name="Pati A."/>
            <person name="Ivanova N."/>
            <person name="Mavromatis K."/>
            <person name="Chen A."/>
            <person name="Palaniappan K."/>
            <person name="Land M."/>
            <person name="Hauser L."/>
            <person name="Chang Y.J."/>
            <person name="Jeffries C.D."/>
            <person name="Bristow J."/>
            <person name="Eisen J.A."/>
            <person name="Markowitz V."/>
            <person name="Hugenholtz P."/>
            <person name="Kyrpides N.C."/>
            <person name="Klenk H.P."/>
        </authorList>
    </citation>
    <scope>NUCLEOTIDE SEQUENCE [LARGE SCALE GENOMIC DNA]</scope>
    <source>
        <strain evidence="10">DSM 44728 / CIP 108903 / NRRL B-16338 / NBRC 102104 / LLR-40K-21</strain>
    </source>
</reference>
<feature type="transmembrane region" description="Helical" evidence="7">
    <location>
        <begin position="525"/>
        <end position="544"/>
    </location>
</feature>
<evidence type="ECO:0000256" key="4">
    <source>
        <dbReference type="ARBA" id="ARBA00022692"/>
    </source>
</evidence>
<feature type="transmembrane region" description="Helical" evidence="7">
    <location>
        <begin position="250"/>
        <end position="267"/>
    </location>
</feature>
<dbReference type="RefSeq" id="WP_013020169.1">
    <property type="nucleotide sequence ID" value="NC_013947.1"/>
</dbReference>
<dbReference type="GO" id="GO:0015416">
    <property type="term" value="F:ABC-type phosphonate transporter activity"/>
    <property type="evidence" value="ECO:0007669"/>
    <property type="project" value="InterPro"/>
</dbReference>
<dbReference type="Proteomes" id="UP000000844">
    <property type="component" value="Chromosome"/>
</dbReference>
<keyword evidence="3" id="KW-1003">Cell membrane</keyword>
<dbReference type="STRING" id="446470.Snas_4959"/>
<dbReference type="CDD" id="cd06261">
    <property type="entry name" value="TM_PBP2"/>
    <property type="match status" value="2"/>
</dbReference>
<keyword evidence="4 7" id="KW-0812">Transmembrane</keyword>
<sequence>MSTQLEAPPKAPAPVPSRRTLAPLRLNTILATIVVGVLLVFGLWSLNYLGINFATLADSVSNGIEFVSRATPLSFPPLGETAVLIAQTLAIVISATLLSMVLSAPLAFWAAANTSPNIAARLGSRGVIVVARAIPDIVLAIIFVRIFGLGILPGVLAMGLHSIGMIGKMYGDAIEQIDEGPRTALRAAGATRRQQLIGGVLPQVLPAFVATAMHRLDINLRISVLLGYVGVAGIGKEIKDAVESLQYRRALALALIILVLIIIMELISGAVRKMLLGPAGAEPSRFGFVRLFRWIGRKLTGRRPKEEVKVPAPRGAVAVASQRISPPWTFRRIRRFTYMLLGLAIAGVSVVYVVVDFTGIGGGVGFIDTMSRLWPPGTGGVAMSELWFSLFETFVIAMAALVIGLVLALPVGCLAARNVAPNSVIAKIFRIFIVCVRGVPELVLAILFVIIVGLGTVAGAFALAIGAIGLLGKLVADSLEEVDPGVEQALRATGASRVRVFFAATLPQALPAFIGHILYQLDVNFRAATILGIVGSGGIGYYLLQASRVREFETVTTITLMIFGVVMTIELIAMWLRRTAGAKSGGAA</sequence>
<feature type="transmembrane region" description="Helical" evidence="7">
    <location>
        <begin position="457"/>
        <end position="476"/>
    </location>
</feature>
<comment type="subcellular location">
    <subcellularLocation>
        <location evidence="1 7">Cell membrane</location>
        <topology evidence="1 7">Multi-pass membrane protein</topology>
    </subcellularLocation>
</comment>
<dbReference type="SUPFAM" id="SSF161098">
    <property type="entry name" value="MetI-like"/>
    <property type="match status" value="2"/>
</dbReference>
<dbReference type="Pfam" id="PF00528">
    <property type="entry name" value="BPD_transp_1"/>
    <property type="match status" value="2"/>
</dbReference>
<dbReference type="PANTHER" id="PTHR30043:SF1">
    <property type="entry name" value="ABC TRANSPORT SYSTEM PERMEASE PROTEIN P69"/>
    <property type="match status" value="1"/>
</dbReference>
<evidence type="ECO:0000313" key="10">
    <source>
        <dbReference type="Proteomes" id="UP000000844"/>
    </source>
</evidence>
<dbReference type="InterPro" id="IPR005769">
    <property type="entry name" value="PhnE/PtxC"/>
</dbReference>
<feature type="domain" description="ABC transmembrane type-1" evidence="8">
    <location>
        <begin position="85"/>
        <end position="268"/>
    </location>
</feature>
<keyword evidence="5 7" id="KW-1133">Transmembrane helix</keyword>
<evidence type="ECO:0000313" key="9">
    <source>
        <dbReference type="EMBL" id="ADD44598.1"/>
    </source>
</evidence>
<feature type="transmembrane region" description="Helical" evidence="7">
    <location>
        <begin position="338"/>
        <end position="367"/>
    </location>
</feature>
<evidence type="ECO:0000256" key="6">
    <source>
        <dbReference type="ARBA" id="ARBA00023136"/>
    </source>
</evidence>
<name>D3Q9Q2_STANL</name>
<dbReference type="AlphaFoldDB" id="D3Q9Q2"/>
<organism evidence="9 10">
    <name type="scientific">Stackebrandtia nassauensis (strain DSM 44728 / CIP 108903 / NRRL B-16338 / NBRC 102104 / LLR-40K-21)</name>
    <dbReference type="NCBI Taxonomy" id="446470"/>
    <lineage>
        <taxon>Bacteria</taxon>
        <taxon>Bacillati</taxon>
        <taxon>Actinomycetota</taxon>
        <taxon>Actinomycetes</taxon>
        <taxon>Glycomycetales</taxon>
        <taxon>Glycomycetaceae</taxon>
        <taxon>Stackebrandtia</taxon>
    </lineage>
</organism>
<accession>D3Q9Q2</accession>
<keyword evidence="10" id="KW-1185">Reference proteome</keyword>
<dbReference type="PANTHER" id="PTHR30043">
    <property type="entry name" value="PHOSPHONATES TRANSPORT SYSTEM PERMEASE PROTEIN"/>
    <property type="match status" value="1"/>
</dbReference>
<evidence type="ECO:0000256" key="5">
    <source>
        <dbReference type="ARBA" id="ARBA00022989"/>
    </source>
</evidence>
<proteinExistence type="inferred from homology"/>
<evidence type="ECO:0000256" key="1">
    <source>
        <dbReference type="ARBA" id="ARBA00004651"/>
    </source>
</evidence>
<feature type="transmembrane region" description="Helical" evidence="7">
    <location>
        <begin position="428"/>
        <end position="451"/>
    </location>
</feature>
<dbReference type="PROSITE" id="PS50928">
    <property type="entry name" value="ABC_TM1"/>
    <property type="match status" value="2"/>
</dbReference>
<dbReference type="InterPro" id="IPR035906">
    <property type="entry name" value="MetI-like_sf"/>
</dbReference>
<gene>
    <name evidence="9" type="ordered locus">Snas_4959</name>
</gene>
<feature type="transmembrane region" description="Helical" evidence="7">
    <location>
        <begin position="556"/>
        <end position="576"/>
    </location>
</feature>
<dbReference type="Gene3D" id="1.10.3720.10">
    <property type="entry name" value="MetI-like"/>
    <property type="match status" value="2"/>
</dbReference>
<evidence type="ECO:0000259" key="8">
    <source>
        <dbReference type="PROSITE" id="PS50928"/>
    </source>
</evidence>
<feature type="domain" description="ABC transmembrane type-1" evidence="8">
    <location>
        <begin position="390"/>
        <end position="573"/>
    </location>
</feature>
<feature type="transmembrane region" description="Helical" evidence="7">
    <location>
        <begin position="133"/>
        <end position="160"/>
    </location>
</feature>